<dbReference type="EC" id="3.5.2.2" evidence="4"/>
<keyword evidence="7" id="KW-1185">Reference proteome</keyword>
<evidence type="ECO:0000313" key="6">
    <source>
        <dbReference type="EMBL" id="KJE94780.1"/>
    </source>
</evidence>
<dbReference type="OrthoDB" id="5595695at2759"/>
<dbReference type="InterPro" id="IPR010229">
    <property type="entry name" value="Pept_M38_dipep"/>
</dbReference>
<comment type="cofactor">
    <cofactor evidence="1">
        <name>Zn(2+)</name>
        <dbReference type="ChEBI" id="CHEBI:29105"/>
    </cofactor>
</comment>
<accession>A0A0D2WRW2</accession>
<reference evidence="7" key="1">
    <citation type="submission" date="2011-02" db="EMBL/GenBank/DDBJ databases">
        <title>The Genome Sequence of Capsaspora owczarzaki ATCC 30864.</title>
        <authorList>
            <person name="Russ C."/>
            <person name="Cuomo C."/>
            <person name="Burger G."/>
            <person name="Gray M.W."/>
            <person name="Holland P.W.H."/>
            <person name="King N."/>
            <person name="Lang F.B.F."/>
            <person name="Roger A.J."/>
            <person name="Ruiz-Trillo I."/>
            <person name="Young S.K."/>
            <person name="Zeng Q."/>
            <person name="Gargeya S."/>
            <person name="Alvarado L."/>
            <person name="Berlin A."/>
            <person name="Chapman S.B."/>
            <person name="Chen Z."/>
            <person name="Freedman E."/>
            <person name="Gellesch M."/>
            <person name="Goldberg J."/>
            <person name="Griggs A."/>
            <person name="Gujja S."/>
            <person name="Heilman E."/>
            <person name="Heiman D."/>
            <person name="Howarth C."/>
            <person name="Mehta T."/>
            <person name="Neiman D."/>
            <person name="Pearson M."/>
            <person name="Roberts A."/>
            <person name="Saif S."/>
            <person name="Shea T."/>
            <person name="Shenoy N."/>
            <person name="Sisk P."/>
            <person name="Stolte C."/>
            <person name="Sykes S."/>
            <person name="White J."/>
            <person name="Yandava C."/>
            <person name="Haas B."/>
            <person name="Nusbaum C."/>
            <person name="Birren B."/>
        </authorList>
    </citation>
    <scope>NUCLEOTIDE SEQUENCE</scope>
    <source>
        <strain evidence="7">ATCC 30864</strain>
    </source>
</reference>
<dbReference type="Gene3D" id="3.20.20.140">
    <property type="entry name" value="Metal-dependent hydrolases"/>
    <property type="match status" value="1"/>
</dbReference>
<dbReference type="InterPro" id="IPR006680">
    <property type="entry name" value="Amidohydro-rel"/>
</dbReference>
<dbReference type="GO" id="GO:0008798">
    <property type="term" value="F:beta-aspartyl-peptidase activity"/>
    <property type="evidence" value="ECO:0007669"/>
    <property type="project" value="InterPro"/>
</dbReference>
<dbReference type="Gene3D" id="2.30.40.10">
    <property type="entry name" value="Urease, subunit C, domain 1"/>
    <property type="match status" value="1"/>
</dbReference>
<evidence type="ECO:0000256" key="3">
    <source>
        <dbReference type="ARBA" id="ARBA00036696"/>
    </source>
</evidence>
<dbReference type="Pfam" id="PF01979">
    <property type="entry name" value="Amidohydro_1"/>
    <property type="match status" value="1"/>
</dbReference>
<dbReference type="InParanoid" id="A0A0D2WRW2"/>
<dbReference type="RefSeq" id="XP_004347047.1">
    <property type="nucleotide sequence ID" value="XM_004346997.2"/>
</dbReference>
<proteinExistence type="inferred from homology"/>
<protein>
    <recommendedName>
        <fullName evidence="4">dihydropyrimidinase</fullName>
        <ecNumber evidence="4">3.5.2.2</ecNumber>
    </recommendedName>
</protein>
<dbReference type="SUPFAM" id="SSF51556">
    <property type="entry name" value="Metallo-dependent hydrolases"/>
    <property type="match status" value="1"/>
</dbReference>
<evidence type="ECO:0000256" key="1">
    <source>
        <dbReference type="ARBA" id="ARBA00001947"/>
    </source>
</evidence>
<dbReference type="Proteomes" id="UP000008743">
    <property type="component" value="Unassembled WGS sequence"/>
</dbReference>
<dbReference type="InterPro" id="IPR050378">
    <property type="entry name" value="Metallo-dep_Hydrolases_sf"/>
</dbReference>
<evidence type="ECO:0000259" key="5">
    <source>
        <dbReference type="Pfam" id="PF01979"/>
    </source>
</evidence>
<name>A0A0D2WRW2_CAPO3</name>
<comment type="similarity">
    <text evidence="2">Belongs to the metallo-dependent hydrolases superfamily. Hydantoinase/dihydropyrimidinase family.</text>
</comment>
<dbReference type="PIRSF" id="PIRSF001238">
    <property type="entry name" value="IadA"/>
    <property type="match status" value="1"/>
</dbReference>
<dbReference type="AlphaFoldDB" id="A0A0D2WRW2"/>
<dbReference type="EMBL" id="KE346367">
    <property type="protein sequence ID" value="KJE94780.1"/>
    <property type="molecule type" value="Genomic_DNA"/>
</dbReference>
<evidence type="ECO:0000313" key="7">
    <source>
        <dbReference type="Proteomes" id="UP000008743"/>
    </source>
</evidence>
<dbReference type="OMA" id="FIPTHIN"/>
<comment type="catalytic activity">
    <reaction evidence="3">
        <text>5,6-dihydrouracil + H2O = 3-(carbamoylamino)propanoate + H(+)</text>
        <dbReference type="Rhea" id="RHEA:16121"/>
        <dbReference type="ChEBI" id="CHEBI:11892"/>
        <dbReference type="ChEBI" id="CHEBI:15377"/>
        <dbReference type="ChEBI" id="CHEBI:15378"/>
        <dbReference type="ChEBI" id="CHEBI:15901"/>
        <dbReference type="EC" id="3.5.2.2"/>
    </reaction>
</comment>
<organism evidence="6 7">
    <name type="scientific">Capsaspora owczarzaki (strain ATCC 30864)</name>
    <dbReference type="NCBI Taxonomy" id="595528"/>
    <lineage>
        <taxon>Eukaryota</taxon>
        <taxon>Filasterea</taxon>
        <taxon>Capsaspora</taxon>
    </lineage>
</organism>
<dbReference type="PANTHER" id="PTHR11647:SF1">
    <property type="entry name" value="COLLAPSIN RESPONSE MEDIATOR PROTEIN"/>
    <property type="match status" value="1"/>
</dbReference>
<dbReference type="GO" id="GO:0004157">
    <property type="term" value="F:dihydropyrimidinase activity"/>
    <property type="evidence" value="ECO:0007669"/>
    <property type="project" value="UniProtKB-EC"/>
</dbReference>
<feature type="domain" description="Amidohydrolase-related" evidence="5">
    <location>
        <begin position="74"/>
        <end position="383"/>
    </location>
</feature>
<dbReference type="InterPro" id="IPR032466">
    <property type="entry name" value="Metal_Hydrolase"/>
</dbReference>
<dbReference type="InterPro" id="IPR011059">
    <property type="entry name" value="Metal-dep_hydrolase_composite"/>
</dbReference>
<evidence type="ECO:0000256" key="2">
    <source>
        <dbReference type="ARBA" id="ARBA00008829"/>
    </source>
</evidence>
<evidence type="ECO:0000256" key="4">
    <source>
        <dbReference type="ARBA" id="ARBA00039113"/>
    </source>
</evidence>
<sequence length="408" mass="42533">MAQADQRPAQSPLTLYVGAEAVYAPEPLGAVDVLVAGDRIAAILERGSQATATATALVQQLGSSGSLVDISGGILVPGLVDVHVHIAGGGGEMGPESRTPEAALSEIVCNGVTTLVGLTGTDSVTRSLENLLAKGRALQRGGLNVALFTGAYRTPPPTLTSSIMQDIITIEQIIGVGEIAISDHRSSVPSFDELTSIVSDARVAGMLAGKTGLSHFHVGQGAEMLEPLWKIVRSTAIPIQNIYPTHVSSRGPGLLADAKKWVEAGGHVDMTADAASATATPTLDALCEFKESGCTMSRITVSSDGYGSFPMFDAKGSLVKYGVGKQDALLATVRRLVKERGWSLEAALPLITSHPGDYVFAGARGRLCKSGAADFIVLNPELSEVRYVVARGVLLKTPTWVSKGMFES</sequence>
<dbReference type="NCBIfam" id="TIGR01975">
    <property type="entry name" value="isoAsp_dipep"/>
    <property type="match status" value="1"/>
</dbReference>
<dbReference type="SUPFAM" id="SSF51338">
    <property type="entry name" value="Composite domain of metallo-dependent hydrolases"/>
    <property type="match status" value="1"/>
</dbReference>
<dbReference type="PANTHER" id="PTHR11647">
    <property type="entry name" value="HYDRANTOINASE/DIHYDROPYRIMIDINASE FAMILY MEMBER"/>
    <property type="match status" value="1"/>
</dbReference>
<gene>
    <name evidence="6" type="ORF">CAOG_005362</name>
</gene>
<dbReference type="eggNOG" id="ENOG502RKJK">
    <property type="taxonomic scope" value="Eukaryota"/>
</dbReference>